<evidence type="ECO:0000256" key="1">
    <source>
        <dbReference type="ARBA" id="ARBA00000085"/>
    </source>
</evidence>
<comment type="catalytic activity">
    <reaction evidence="1">
        <text>ATP + protein L-histidine = ADP + protein N-phospho-L-histidine.</text>
        <dbReference type="EC" id="2.7.13.3"/>
    </reaction>
</comment>
<dbReference type="PROSITE" id="PS50894">
    <property type="entry name" value="HPT"/>
    <property type="match status" value="1"/>
</dbReference>
<dbReference type="SMART" id="SM00388">
    <property type="entry name" value="HisKA"/>
    <property type="match status" value="1"/>
</dbReference>
<dbReference type="InterPro" id="IPR011006">
    <property type="entry name" value="CheY-like_superfamily"/>
</dbReference>
<feature type="domain" description="HPt" evidence="25">
    <location>
        <begin position="1148"/>
        <end position="1241"/>
    </location>
</feature>
<evidence type="ECO:0000259" key="25">
    <source>
        <dbReference type="PROSITE" id="PS50894"/>
    </source>
</evidence>
<keyword evidence="5 17" id="KW-0597">Phosphoprotein</keyword>
<dbReference type="InterPro" id="IPR035965">
    <property type="entry name" value="PAS-like_dom_sf"/>
</dbReference>
<name>A0A2K9LMZ7_9GAMM</name>
<keyword evidence="7 19" id="KW-0812">Transmembrane</keyword>
<dbReference type="Gene3D" id="1.10.287.130">
    <property type="match status" value="1"/>
</dbReference>
<feature type="domain" description="Response regulatory" evidence="21">
    <location>
        <begin position="990"/>
        <end position="1113"/>
    </location>
</feature>
<keyword evidence="9" id="KW-0418">Kinase</keyword>
<evidence type="ECO:0000259" key="24">
    <source>
        <dbReference type="PROSITE" id="PS50885"/>
    </source>
</evidence>
<evidence type="ECO:0000256" key="11">
    <source>
        <dbReference type="ARBA" id="ARBA00022989"/>
    </source>
</evidence>
<sequence>MFLSATAPTSWTILRGKHPDRAQQAPDKDSRNTMSGRNTGAIRKQLVGWFLTVGLLPLILVAVISYQQARSSLQEAAHAELSQTAAEKIRFINAWFDYRWMDLDLQANNPTNITLINTLETSFRSSGKSLAEFIKSDEWQQLAQSRRLDLINLLAAYDYMYDLFLIDTDGNILFTVVMETDLGTNLINGPHKDTRFAHAFIQALETNEPIFSDYERYAPSANMLSGFLVTPLLDQEGHTKGAFALQVRLERINQLLLHQREYDINHYLVGEDGLLRSQFGNRESEVLNTAIHTDIFSAWQNAHGESHSQALQSSPVMSRYLNPKGEEVIGQYNTVNIGNVTWALISEIKRDTAFASITWLAQLDVILLLLSTVAITLCATYLAGHISLPLAKLNDAVEAFTHNNHVNPVAIKSRNEIGNLADNFNLMIKARERYEGRIKDSETATRNALTELSMQQRAVSHHAIVAITDIRGTILYVNSKFEEVSGYSAAELIGSNHRILNSGFHPQSFFREMYLTISKGNIWNAEICNRAKNGHLYWVATTIAPLRDDTGNIDRYMAIRTDITDQKAVQHELRQAKDVAESAARIKSEFLATMSHEIRTPMNGVLGMLGLLMRTKLDADQQHQARLAMSSAESLLVIINDILDFSKIEAGRLEIDIIDFDLGAMLGEFAESMAPRAHEKGLELILDVVGIEHSMVKGDPGRLRQIIANLVSNSIKFTEHGEIVIQASLHTTPDYQYQFECIVSDTGIGIPQDRIEHIFGSFTQVDASTTRRFGGTGLGLAIVTQLCQLMNGTIQVNSTEHQGSQFHFKVMLQPSQLSQALVPSINVQNVPMLVVDDNATNREVLKRQLQLWGAQVQLANDGEQALELMEARQAEQDESGYAVVFIDMLMPNMTGTELGQRIRSNPKFNPTKLIMMTSIGNRGDAHRLAQLGFNGYFPKPTTLSDLLHALAVLLEDGEALAQATPLVTQHYLKSLRPDQRQDTIWPQHCRLLLVEDNPINQNVVQGMLEEFDLHCEMANNGKEAIELLQNAESRFPYTLILMDCQMPILDGYDASRQIRSGVAGKRYQQIPIVAMTANAMAGDREKCLEAGMSDYMSKPINIDELYKKLTIWLNGDAPGALSATSAPQPTSSNALWDKAEALKRVRNKPERLNTLIDMFLNNSQDLVAQIRTGLANNDYAAASQGAHTLKSVAGNLSAQRLMKAAGQLEEALREGETDNATELTERVIRQHAKVSVVFQAHVQGDDHSPNQGHASP</sequence>
<dbReference type="SUPFAM" id="SSF47384">
    <property type="entry name" value="Homodimeric domain of signal transducing histidine kinase"/>
    <property type="match status" value="1"/>
</dbReference>
<dbReference type="Gene3D" id="3.30.565.10">
    <property type="entry name" value="Histidine kinase-like ATPase, C-terminal domain"/>
    <property type="match status" value="1"/>
</dbReference>
<dbReference type="Pfam" id="PF00512">
    <property type="entry name" value="HisKA"/>
    <property type="match status" value="1"/>
</dbReference>
<dbReference type="PROSITE" id="PS50113">
    <property type="entry name" value="PAC"/>
    <property type="match status" value="1"/>
</dbReference>
<dbReference type="NCBIfam" id="TIGR00229">
    <property type="entry name" value="sensory_box"/>
    <property type="match status" value="1"/>
</dbReference>
<comment type="subcellular location">
    <subcellularLocation>
        <location evidence="2">Cell membrane</location>
        <topology evidence="2">Multi-pass membrane protein</topology>
    </subcellularLocation>
</comment>
<dbReference type="Pfam" id="PF13426">
    <property type="entry name" value="PAS_9"/>
    <property type="match status" value="1"/>
</dbReference>
<evidence type="ECO:0000259" key="21">
    <source>
        <dbReference type="PROSITE" id="PS50110"/>
    </source>
</evidence>
<feature type="modified residue" description="4-aspartylphosphate" evidence="17">
    <location>
        <position position="887"/>
    </location>
</feature>
<dbReference type="Proteomes" id="UP000235116">
    <property type="component" value="Chromosome"/>
</dbReference>
<dbReference type="EMBL" id="CP022684">
    <property type="protein sequence ID" value="AUM13643.1"/>
    <property type="molecule type" value="Genomic_DNA"/>
</dbReference>
<dbReference type="SUPFAM" id="SSF47226">
    <property type="entry name" value="Histidine-containing phosphotransfer domain, HPT domain"/>
    <property type="match status" value="1"/>
</dbReference>
<evidence type="ECO:0000256" key="18">
    <source>
        <dbReference type="SAM" id="MobiDB-lite"/>
    </source>
</evidence>
<dbReference type="SUPFAM" id="SSF55785">
    <property type="entry name" value="PYP-like sensor domain (PAS domain)"/>
    <property type="match status" value="1"/>
</dbReference>
<comment type="subunit">
    <text evidence="14">At low DSF concentrations, interacts with RpfF.</text>
</comment>
<dbReference type="SMART" id="SM00073">
    <property type="entry name" value="HPT"/>
    <property type="match status" value="1"/>
</dbReference>
<feature type="domain" description="Histidine kinase" evidence="20">
    <location>
        <begin position="593"/>
        <end position="814"/>
    </location>
</feature>
<dbReference type="InterPro" id="IPR008207">
    <property type="entry name" value="Sig_transdc_His_kin_Hpt_dom"/>
</dbReference>
<dbReference type="PROSITE" id="PS50110">
    <property type="entry name" value="RESPONSE_REGULATORY"/>
    <property type="match status" value="2"/>
</dbReference>
<dbReference type="SMART" id="SM00086">
    <property type="entry name" value="PAC"/>
    <property type="match status" value="1"/>
</dbReference>
<dbReference type="PROSITE" id="PS50112">
    <property type="entry name" value="PAS"/>
    <property type="match status" value="1"/>
</dbReference>
<dbReference type="InterPro" id="IPR000014">
    <property type="entry name" value="PAS"/>
</dbReference>
<dbReference type="InterPro" id="IPR036641">
    <property type="entry name" value="HPT_dom_sf"/>
</dbReference>
<dbReference type="Pfam" id="PF00672">
    <property type="entry name" value="HAMP"/>
    <property type="match status" value="1"/>
</dbReference>
<dbReference type="InterPro" id="IPR003594">
    <property type="entry name" value="HATPase_dom"/>
</dbReference>
<keyword evidence="13 19" id="KW-0472">Membrane</keyword>
<evidence type="ECO:0000256" key="17">
    <source>
        <dbReference type="PROSITE-ProRule" id="PRU00169"/>
    </source>
</evidence>
<dbReference type="InterPro" id="IPR003661">
    <property type="entry name" value="HisK_dim/P_dom"/>
</dbReference>
<evidence type="ECO:0000256" key="9">
    <source>
        <dbReference type="ARBA" id="ARBA00022777"/>
    </source>
</evidence>
<keyword evidence="4" id="KW-1003">Cell membrane</keyword>
<evidence type="ECO:0000256" key="16">
    <source>
        <dbReference type="PROSITE-ProRule" id="PRU00110"/>
    </source>
</evidence>
<dbReference type="CDD" id="cd18773">
    <property type="entry name" value="PDC1_HK_sensor"/>
    <property type="match status" value="1"/>
</dbReference>
<organism evidence="26 27">
    <name type="scientific">Ketobacter alkanivorans</name>
    <dbReference type="NCBI Taxonomy" id="1917421"/>
    <lineage>
        <taxon>Bacteria</taxon>
        <taxon>Pseudomonadati</taxon>
        <taxon>Pseudomonadota</taxon>
        <taxon>Gammaproteobacteria</taxon>
        <taxon>Pseudomonadales</taxon>
        <taxon>Ketobacteraceae</taxon>
        <taxon>Ketobacter</taxon>
    </lineage>
</organism>
<dbReference type="GO" id="GO:0005524">
    <property type="term" value="F:ATP binding"/>
    <property type="evidence" value="ECO:0007669"/>
    <property type="project" value="UniProtKB-KW"/>
</dbReference>
<proteinExistence type="predicted"/>
<evidence type="ECO:0000256" key="7">
    <source>
        <dbReference type="ARBA" id="ARBA00022692"/>
    </source>
</evidence>
<evidence type="ECO:0000256" key="5">
    <source>
        <dbReference type="ARBA" id="ARBA00022553"/>
    </source>
</evidence>
<evidence type="ECO:0000259" key="20">
    <source>
        <dbReference type="PROSITE" id="PS50109"/>
    </source>
</evidence>
<dbReference type="FunFam" id="1.10.287.130:FF:000002">
    <property type="entry name" value="Two-component osmosensing histidine kinase"/>
    <property type="match status" value="1"/>
</dbReference>
<gene>
    <name evidence="26" type="ORF">Kalk_14960</name>
</gene>
<dbReference type="EC" id="2.7.13.3" evidence="3"/>
<keyword evidence="10" id="KW-0067">ATP-binding</keyword>
<evidence type="ECO:0000256" key="13">
    <source>
        <dbReference type="ARBA" id="ARBA00023136"/>
    </source>
</evidence>
<dbReference type="CDD" id="cd00088">
    <property type="entry name" value="HPT"/>
    <property type="match status" value="1"/>
</dbReference>
<keyword evidence="6" id="KW-0808">Transferase</keyword>
<evidence type="ECO:0000313" key="27">
    <source>
        <dbReference type="Proteomes" id="UP000235116"/>
    </source>
</evidence>
<dbReference type="Pfam" id="PF00072">
    <property type="entry name" value="Response_reg"/>
    <property type="match status" value="2"/>
</dbReference>
<dbReference type="PRINTS" id="PR00344">
    <property type="entry name" value="BCTRLSENSOR"/>
</dbReference>
<evidence type="ECO:0000256" key="14">
    <source>
        <dbReference type="ARBA" id="ARBA00064003"/>
    </source>
</evidence>
<dbReference type="PROSITE" id="PS50109">
    <property type="entry name" value="HIS_KIN"/>
    <property type="match status" value="1"/>
</dbReference>
<dbReference type="InterPro" id="IPR004358">
    <property type="entry name" value="Sig_transdc_His_kin-like_C"/>
</dbReference>
<feature type="domain" description="PAS" evidence="22">
    <location>
        <begin position="465"/>
        <end position="508"/>
    </location>
</feature>
<dbReference type="InterPro" id="IPR000700">
    <property type="entry name" value="PAS-assoc_C"/>
</dbReference>
<dbReference type="PANTHER" id="PTHR45339">
    <property type="entry name" value="HYBRID SIGNAL TRANSDUCTION HISTIDINE KINASE J"/>
    <property type="match status" value="1"/>
</dbReference>
<dbReference type="CDD" id="cd17546">
    <property type="entry name" value="REC_hyHK_CKI1_RcsC-like"/>
    <property type="match status" value="2"/>
</dbReference>
<evidence type="ECO:0000256" key="19">
    <source>
        <dbReference type="SAM" id="Phobius"/>
    </source>
</evidence>
<keyword evidence="27" id="KW-1185">Reference proteome</keyword>
<evidence type="ECO:0000256" key="8">
    <source>
        <dbReference type="ARBA" id="ARBA00022741"/>
    </source>
</evidence>
<dbReference type="SUPFAM" id="SSF52172">
    <property type="entry name" value="CheY-like"/>
    <property type="match status" value="2"/>
</dbReference>
<dbReference type="CDD" id="cd00082">
    <property type="entry name" value="HisKA"/>
    <property type="match status" value="1"/>
</dbReference>
<dbReference type="SUPFAM" id="SSF55874">
    <property type="entry name" value="ATPase domain of HSP90 chaperone/DNA topoisomerase II/histidine kinase"/>
    <property type="match status" value="1"/>
</dbReference>
<dbReference type="Pfam" id="PF02518">
    <property type="entry name" value="HATPase_c"/>
    <property type="match status" value="1"/>
</dbReference>
<feature type="transmembrane region" description="Helical" evidence="19">
    <location>
        <begin position="46"/>
        <end position="66"/>
    </location>
</feature>
<accession>A0A2K9LMZ7</accession>
<dbReference type="InterPro" id="IPR036097">
    <property type="entry name" value="HisK_dim/P_sf"/>
</dbReference>
<feature type="modified residue" description="4-aspartylphosphate" evidence="17">
    <location>
        <position position="1043"/>
    </location>
</feature>
<dbReference type="SMART" id="SM00387">
    <property type="entry name" value="HATPase_c"/>
    <property type="match status" value="1"/>
</dbReference>
<reference evidence="27" key="1">
    <citation type="submission" date="2017-08" db="EMBL/GenBank/DDBJ databases">
        <title>Direct submision.</title>
        <authorList>
            <person name="Kim S.-J."/>
            <person name="Rhee S.-K."/>
        </authorList>
    </citation>
    <scope>NUCLEOTIDE SEQUENCE [LARGE SCALE GENOMIC DNA]</scope>
    <source>
        <strain evidence="27">GI5</strain>
    </source>
</reference>
<dbReference type="PANTHER" id="PTHR45339:SF1">
    <property type="entry name" value="HYBRID SIGNAL TRANSDUCTION HISTIDINE KINASE J"/>
    <property type="match status" value="1"/>
</dbReference>
<dbReference type="FunFam" id="3.30.565.10:FF:000010">
    <property type="entry name" value="Sensor histidine kinase RcsC"/>
    <property type="match status" value="1"/>
</dbReference>
<evidence type="ECO:0000256" key="2">
    <source>
        <dbReference type="ARBA" id="ARBA00004651"/>
    </source>
</evidence>
<evidence type="ECO:0000259" key="22">
    <source>
        <dbReference type="PROSITE" id="PS50112"/>
    </source>
</evidence>
<evidence type="ECO:0000256" key="15">
    <source>
        <dbReference type="ARBA" id="ARBA00068150"/>
    </source>
</evidence>
<evidence type="ECO:0000259" key="23">
    <source>
        <dbReference type="PROSITE" id="PS50113"/>
    </source>
</evidence>
<dbReference type="InterPro" id="IPR001610">
    <property type="entry name" value="PAC"/>
</dbReference>
<dbReference type="PROSITE" id="PS50885">
    <property type="entry name" value="HAMP"/>
    <property type="match status" value="1"/>
</dbReference>
<feature type="compositionally biased region" description="Basic and acidic residues" evidence="18">
    <location>
        <begin position="17"/>
        <end position="31"/>
    </location>
</feature>
<evidence type="ECO:0000256" key="3">
    <source>
        <dbReference type="ARBA" id="ARBA00012438"/>
    </source>
</evidence>
<feature type="domain" description="Response regulatory" evidence="21">
    <location>
        <begin position="831"/>
        <end position="954"/>
    </location>
</feature>
<dbReference type="InterPro" id="IPR036890">
    <property type="entry name" value="HATPase_C_sf"/>
</dbReference>
<keyword evidence="12" id="KW-0902">Two-component regulatory system</keyword>
<evidence type="ECO:0000256" key="12">
    <source>
        <dbReference type="ARBA" id="ARBA00023012"/>
    </source>
</evidence>
<dbReference type="Pfam" id="PF01627">
    <property type="entry name" value="Hpt"/>
    <property type="match status" value="1"/>
</dbReference>
<dbReference type="GO" id="GO:0000155">
    <property type="term" value="F:phosphorelay sensor kinase activity"/>
    <property type="evidence" value="ECO:0007669"/>
    <property type="project" value="InterPro"/>
</dbReference>
<keyword evidence="8" id="KW-0547">Nucleotide-binding</keyword>
<feature type="domain" description="HAMP" evidence="24">
    <location>
        <begin position="384"/>
        <end position="436"/>
    </location>
</feature>
<keyword evidence="11 19" id="KW-1133">Transmembrane helix</keyword>
<evidence type="ECO:0000256" key="10">
    <source>
        <dbReference type="ARBA" id="ARBA00022840"/>
    </source>
</evidence>
<feature type="domain" description="PAC" evidence="23">
    <location>
        <begin position="523"/>
        <end position="575"/>
    </location>
</feature>
<dbReference type="GO" id="GO:0005886">
    <property type="term" value="C:plasma membrane"/>
    <property type="evidence" value="ECO:0007669"/>
    <property type="project" value="UniProtKB-SubCell"/>
</dbReference>
<dbReference type="SMART" id="SM00448">
    <property type="entry name" value="REC"/>
    <property type="match status" value="2"/>
</dbReference>
<protein>
    <recommendedName>
        <fullName evidence="15">Sensory/regulatory protein RpfC</fullName>
        <ecNumber evidence="3">2.7.13.3</ecNumber>
    </recommendedName>
</protein>
<dbReference type="Gene3D" id="6.10.340.10">
    <property type="match status" value="1"/>
</dbReference>
<dbReference type="CDD" id="cd06225">
    <property type="entry name" value="HAMP"/>
    <property type="match status" value="1"/>
</dbReference>
<dbReference type="CDD" id="cd00130">
    <property type="entry name" value="PAS"/>
    <property type="match status" value="1"/>
</dbReference>
<dbReference type="InterPro" id="IPR005467">
    <property type="entry name" value="His_kinase_dom"/>
</dbReference>
<dbReference type="CDD" id="cd16922">
    <property type="entry name" value="HATPase_EvgS-ArcB-TorS-like"/>
    <property type="match status" value="1"/>
</dbReference>
<evidence type="ECO:0000256" key="4">
    <source>
        <dbReference type="ARBA" id="ARBA00022475"/>
    </source>
</evidence>
<dbReference type="InterPro" id="IPR001789">
    <property type="entry name" value="Sig_transdc_resp-reg_receiver"/>
</dbReference>
<feature type="region of interest" description="Disordered" evidence="18">
    <location>
        <begin position="15"/>
        <end position="37"/>
    </location>
</feature>
<dbReference type="Gene3D" id="3.40.50.2300">
    <property type="match status" value="2"/>
</dbReference>
<dbReference type="InterPro" id="IPR003660">
    <property type="entry name" value="HAMP_dom"/>
</dbReference>
<evidence type="ECO:0000256" key="6">
    <source>
        <dbReference type="ARBA" id="ARBA00022679"/>
    </source>
</evidence>
<evidence type="ECO:0000313" key="26">
    <source>
        <dbReference type="EMBL" id="AUM13643.1"/>
    </source>
</evidence>
<dbReference type="Gene3D" id="3.30.450.20">
    <property type="entry name" value="PAS domain"/>
    <property type="match status" value="1"/>
</dbReference>
<dbReference type="AlphaFoldDB" id="A0A2K9LMZ7"/>
<dbReference type="SUPFAM" id="SSF158472">
    <property type="entry name" value="HAMP domain-like"/>
    <property type="match status" value="1"/>
</dbReference>
<dbReference type="KEGG" id="kak:Kalk_14960"/>
<feature type="modified residue" description="Phosphohistidine" evidence="16">
    <location>
        <position position="1187"/>
    </location>
</feature>
<dbReference type="Gene3D" id="1.20.120.160">
    <property type="entry name" value="HPT domain"/>
    <property type="match status" value="1"/>
</dbReference>